<gene>
    <name evidence="7" type="primary">cobC</name>
    <name evidence="7" type="ORF">BRPE64_ACDS06520</name>
</gene>
<accession>R4WU39</accession>
<dbReference type="CDD" id="cd07067">
    <property type="entry name" value="HP_PGM_like"/>
    <property type="match status" value="1"/>
</dbReference>
<organism evidence="7 8">
    <name type="scientific">Caballeronia insecticola</name>
    <dbReference type="NCBI Taxonomy" id="758793"/>
    <lineage>
        <taxon>Bacteria</taxon>
        <taxon>Pseudomonadati</taxon>
        <taxon>Pseudomonadota</taxon>
        <taxon>Betaproteobacteria</taxon>
        <taxon>Burkholderiales</taxon>
        <taxon>Burkholderiaceae</taxon>
        <taxon>Caballeronia</taxon>
    </lineage>
</organism>
<keyword evidence="2" id="KW-0312">Gluconeogenesis</keyword>
<dbReference type="GO" id="GO:0006096">
    <property type="term" value="P:glycolytic process"/>
    <property type="evidence" value="ECO:0007669"/>
    <property type="project" value="UniProtKB-KW"/>
</dbReference>
<dbReference type="Proteomes" id="UP000013966">
    <property type="component" value="Chromosome 1"/>
</dbReference>
<dbReference type="EMBL" id="AP013058">
    <property type="protein sequence ID" value="BAN22406.1"/>
    <property type="molecule type" value="Genomic_DNA"/>
</dbReference>
<dbReference type="GO" id="GO:0016868">
    <property type="term" value="F:intramolecular phosphotransferase activity"/>
    <property type="evidence" value="ECO:0007669"/>
    <property type="project" value="InterPro"/>
</dbReference>
<evidence type="ECO:0000313" key="7">
    <source>
        <dbReference type="EMBL" id="BAN22406.1"/>
    </source>
</evidence>
<dbReference type="KEGG" id="buo:BRPE64_ACDS06520"/>
<name>R4WU39_9BURK</name>
<dbReference type="STRING" id="758793.BRPE64_ACDS06520"/>
<dbReference type="GO" id="GO:0043755">
    <property type="term" value="F:alpha-ribazole phosphatase activity"/>
    <property type="evidence" value="ECO:0007669"/>
    <property type="project" value="UniProtKB-UniRule"/>
</dbReference>
<sequence>MDLVLIRHPEVAVEAGVCYGHTDVPLQSDASASAHALTPRMKALGVPVCVDGWYTSPLTRCMSLAQALAADVHIDMHVDARLTELDFGAWEGRKWDTIDRALIDAWAADIEHAAPHGGESLAQFTTRVVAWFDETCVERQSAQHVHVIAHAGVVRVLAAHLLGLARDDTLQWPLDFCAIAWFRRVRGRWLLVRWNA</sequence>
<evidence type="ECO:0000256" key="3">
    <source>
        <dbReference type="ARBA" id="ARBA00023152"/>
    </source>
</evidence>
<dbReference type="EC" id="3.1.3.73" evidence="5"/>
<dbReference type="InterPro" id="IPR013078">
    <property type="entry name" value="His_Pase_superF_clade-1"/>
</dbReference>
<keyword evidence="3" id="KW-0324">Glycolysis</keyword>
<dbReference type="HOGENOM" id="CLU_033323_8_3_4"/>
<comment type="similarity">
    <text evidence="1">Belongs to the phosphoglycerate mutase family. BPG-dependent PGAM subfamily.</text>
</comment>
<reference evidence="7 8" key="1">
    <citation type="journal article" date="2013" name="Genome Announc.">
        <title>Complete Genome Sequence of Burkholderia sp. Strain RPE64, Bacterial Symbiont of the Bean Bug Riptortus pedestris.</title>
        <authorList>
            <person name="Shibata T.F."/>
            <person name="Maeda T."/>
            <person name="Nikoh N."/>
            <person name="Yamaguchi K."/>
            <person name="Oshima K."/>
            <person name="Hattori M."/>
            <person name="Nishiyama T."/>
            <person name="Hasebe M."/>
            <person name="Fukatsu T."/>
            <person name="Kikuchi Y."/>
            <person name="Shigenobu S."/>
        </authorList>
    </citation>
    <scope>NUCLEOTIDE SEQUENCE [LARGE SCALE GENOMIC DNA]</scope>
</reference>
<evidence type="ECO:0000256" key="1">
    <source>
        <dbReference type="ARBA" id="ARBA00006717"/>
    </source>
</evidence>
<protein>
    <recommendedName>
        <fullName evidence="5">Alpha-ribazole phosphatase</fullName>
        <ecNumber evidence="5">3.1.3.73</ecNumber>
    </recommendedName>
</protein>
<dbReference type="NCBIfam" id="TIGR03162">
    <property type="entry name" value="ribazole_cobC"/>
    <property type="match status" value="1"/>
</dbReference>
<dbReference type="InterPro" id="IPR029033">
    <property type="entry name" value="His_PPase_superfam"/>
</dbReference>
<dbReference type="Gene3D" id="3.40.50.1240">
    <property type="entry name" value="Phosphoglycerate mutase-like"/>
    <property type="match status" value="1"/>
</dbReference>
<dbReference type="SMART" id="SM00855">
    <property type="entry name" value="PGAM"/>
    <property type="match status" value="1"/>
</dbReference>
<dbReference type="SUPFAM" id="SSF53254">
    <property type="entry name" value="Phosphoglycerate mutase-like"/>
    <property type="match status" value="1"/>
</dbReference>
<reference evidence="7 8" key="2">
    <citation type="journal article" date="2018" name="Int. J. Syst. Evol. Microbiol.">
        <title>Burkholderia insecticola sp. nov., a gut symbiotic bacterium of the bean bug Riptortus pedestris.</title>
        <authorList>
            <person name="Takeshita K."/>
            <person name="Tamaki H."/>
            <person name="Ohbayashi T."/>
            <person name="Meng X.-Y."/>
            <person name="Sone T."/>
            <person name="Mitani Y."/>
            <person name="Peeters C."/>
            <person name="Kikuchi Y."/>
            <person name="Vandamme P."/>
        </authorList>
    </citation>
    <scope>NUCLEOTIDE SEQUENCE [LARGE SCALE GENOMIC DNA]</scope>
    <source>
        <strain evidence="7">RPE64</strain>
    </source>
</reference>
<evidence type="ECO:0000256" key="6">
    <source>
        <dbReference type="PIRSR" id="PIRSR613078-3"/>
    </source>
</evidence>
<dbReference type="InterPro" id="IPR017578">
    <property type="entry name" value="Ribazole_CobC"/>
</dbReference>
<proteinExistence type="inferred from homology"/>
<keyword evidence="4" id="KW-0413">Isomerase</keyword>
<dbReference type="OrthoDB" id="5296884at2"/>
<dbReference type="PATRIC" id="fig|758793.3.peg.652"/>
<evidence type="ECO:0000256" key="5">
    <source>
        <dbReference type="NCBIfam" id="TIGR03162"/>
    </source>
</evidence>
<evidence type="ECO:0000256" key="2">
    <source>
        <dbReference type="ARBA" id="ARBA00022432"/>
    </source>
</evidence>
<dbReference type="AlphaFoldDB" id="R4WU39"/>
<dbReference type="PANTHER" id="PTHR11931">
    <property type="entry name" value="PHOSPHOGLYCERATE MUTASE"/>
    <property type="match status" value="1"/>
</dbReference>
<feature type="site" description="Transition state stabilizer" evidence="6">
    <location>
        <position position="150"/>
    </location>
</feature>
<keyword evidence="8" id="KW-1185">Reference proteome</keyword>
<evidence type="ECO:0000256" key="4">
    <source>
        <dbReference type="ARBA" id="ARBA00023235"/>
    </source>
</evidence>
<dbReference type="InterPro" id="IPR005952">
    <property type="entry name" value="Phosphogly_mut1"/>
</dbReference>
<evidence type="ECO:0000313" key="8">
    <source>
        <dbReference type="Proteomes" id="UP000013966"/>
    </source>
</evidence>
<dbReference type="Pfam" id="PF00300">
    <property type="entry name" value="His_Phos_1"/>
    <property type="match status" value="1"/>
</dbReference>
<dbReference type="GO" id="GO:0009236">
    <property type="term" value="P:cobalamin biosynthetic process"/>
    <property type="evidence" value="ECO:0007669"/>
    <property type="project" value="UniProtKB-UniRule"/>
</dbReference>
<dbReference type="GO" id="GO:0006094">
    <property type="term" value="P:gluconeogenesis"/>
    <property type="evidence" value="ECO:0007669"/>
    <property type="project" value="UniProtKB-KW"/>
</dbReference>
<dbReference type="RefSeq" id="WP_016344566.1">
    <property type="nucleotide sequence ID" value="NC_021287.1"/>
</dbReference>